<evidence type="ECO:0000313" key="2">
    <source>
        <dbReference type="Proteomes" id="UP000247476"/>
    </source>
</evidence>
<comment type="caution">
    <text evidence="1">The sequence shown here is derived from an EMBL/GenBank/DDBJ whole genome shotgun (WGS) entry which is preliminary data.</text>
</comment>
<dbReference type="AlphaFoldDB" id="A0A2V5KMQ7"/>
<keyword evidence="2" id="KW-1185">Reference proteome</keyword>
<dbReference type="RefSeq" id="WP_110839199.1">
    <property type="nucleotide sequence ID" value="NZ_QJVJ01000002.1"/>
</dbReference>
<name>A0A2V5KMQ7_9BACL</name>
<reference evidence="1 2" key="1">
    <citation type="submission" date="2018-05" db="EMBL/GenBank/DDBJ databases">
        <title>Paenibacillus flagellatus sp. nov., isolated from selenium mineral soil.</title>
        <authorList>
            <person name="Dai X."/>
        </authorList>
    </citation>
    <scope>NUCLEOTIDE SEQUENCE [LARGE SCALE GENOMIC DNA]</scope>
    <source>
        <strain evidence="1 2">DXL2</strain>
    </source>
</reference>
<organism evidence="1 2">
    <name type="scientific">Paenibacillus flagellatus</name>
    <dbReference type="NCBI Taxonomy" id="2211139"/>
    <lineage>
        <taxon>Bacteria</taxon>
        <taxon>Bacillati</taxon>
        <taxon>Bacillota</taxon>
        <taxon>Bacilli</taxon>
        <taxon>Bacillales</taxon>
        <taxon>Paenibacillaceae</taxon>
        <taxon>Paenibacillus</taxon>
    </lineage>
</organism>
<sequence>MITDEQLDEYRVAGIKVRVVRDADPANDVRGIVVAWDDESVLIRRPNRRVVKLDRGYFMQPAEEKRPETL</sequence>
<dbReference type="Proteomes" id="UP000247476">
    <property type="component" value="Unassembled WGS sequence"/>
</dbReference>
<proteinExistence type="predicted"/>
<evidence type="ECO:0000313" key="1">
    <source>
        <dbReference type="EMBL" id="PYI56500.1"/>
    </source>
</evidence>
<accession>A0A2V5KMQ7</accession>
<evidence type="ECO:0008006" key="3">
    <source>
        <dbReference type="Google" id="ProtNLM"/>
    </source>
</evidence>
<dbReference type="OrthoDB" id="2629334at2"/>
<protein>
    <recommendedName>
        <fullName evidence="3">DUF2642 domain-containing protein</fullName>
    </recommendedName>
</protein>
<gene>
    <name evidence="1" type="ORF">DLM86_05875</name>
</gene>
<dbReference type="EMBL" id="QJVJ01000002">
    <property type="protein sequence ID" value="PYI56500.1"/>
    <property type="molecule type" value="Genomic_DNA"/>
</dbReference>